<dbReference type="SUPFAM" id="SSF56059">
    <property type="entry name" value="Glutathione synthetase ATP-binding domain-like"/>
    <property type="match status" value="1"/>
</dbReference>
<dbReference type="OrthoDB" id="9804079at2"/>
<dbReference type="InterPro" id="IPR051680">
    <property type="entry name" value="ATP-dep_Glu-Cys_Ligase-2"/>
</dbReference>
<accession>A0A318KMI7</accession>
<dbReference type="AlphaFoldDB" id="A0A318KMI7"/>
<evidence type="ECO:0000313" key="4">
    <source>
        <dbReference type="Proteomes" id="UP000247555"/>
    </source>
</evidence>
<dbReference type="PANTHER" id="PTHR34595:SF2">
    <property type="entry name" value="BLR2978 PROTEIN"/>
    <property type="match status" value="1"/>
</dbReference>
<sequence length="843" mass="92792">MNSDYAADAARACDHFDEWQDAHGVRMHWRRFFELESAVELAGKQGDADRQIRDNGITYNVYADTRLGPARPWSLDILPFILDDADWRHIASGVSQRARLLNQMLADLYGEQTLLQQGVLPTALVLGHPGYVRALKGHRPAGGVFLHIVAFDLARHPNGRWCVVSQRTQAPSGLGYALENRLIVSRLFPEAFRQLRVQHLASSYRQLLATLSQLSPPTPRQSAPRMVLLTPGPYNETYFEHAYLARYLGIPLVEGSDLTVRGDELFLKTLTGLTPVQVVLRRLDDNYCDPLELRSDSTLGVPGLLQAVRAGKVLVANALGSSFLESPGLHAFLPGVSQALLGEPLQLPSLLSWWCGEDAALVEALECLPQRVIKPTYPAASPREHMEPVLASQLDAASLHAWRERILRQPGDFTLQENVPLSQAPIWRHGHIAAHPAMLRVFAIADGQGGWQVMPGGLTRVADEPDQPVVSMQRGGSSLDTWVLTQGEVDTFSLLPGQLRPTDLAHKRRLVTSRAAENLFWMGRYAERAEQRVRLVYWALEWLAVRQTDSAGNDACLPLLENLCRYMGLLPVGTPAGIGPEALARALRIGLVDGQAAWSVAHTLSALAGAAAPVRDRLSSTYSRLVLATSRRFSGQQAQRAHQGDYSNAEALADLEQLAVELVAIAGEQADHMTRDDGWRFLAIGRHLERLNLLAAQLGLGIAGCTPPQGPAFELLLALFDSTLTYRSYYQCRQELPALLDLLVCDANNPRAIRSVQAALRNELEALPKLPGAPALAEWLPSSAPGLDALCQRAPNQQLETLRCFLQHLDNASARLSDEIGLHYFNHNPSWHPDNPPARSSPC</sequence>
<evidence type="ECO:0000313" key="3">
    <source>
        <dbReference type="EMBL" id="PXX77662.1"/>
    </source>
</evidence>
<reference evidence="3 4" key="1">
    <citation type="submission" date="2018-05" db="EMBL/GenBank/DDBJ databases">
        <title>Genomic Encyclopedia of Type Strains, Phase IV (KMG-IV): sequencing the most valuable type-strain genomes for metagenomic binning, comparative biology and taxonomic classification.</title>
        <authorList>
            <person name="Goeker M."/>
        </authorList>
    </citation>
    <scope>NUCLEOTIDE SEQUENCE [LARGE SCALE GENOMIC DNA]</scope>
    <source>
        <strain evidence="3 4">DSM 29661</strain>
    </source>
</reference>
<dbReference type="EMBL" id="QJKI01000016">
    <property type="protein sequence ID" value="PXX77662.1"/>
    <property type="molecule type" value="Genomic_DNA"/>
</dbReference>
<dbReference type="Pfam" id="PF04168">
    <property type="entry name" value="Alpha-E"/>
    <property type="match status" value="1"/>
</dbReference>
<dbReference type="Proteomes" id="UP000247555">
    <property type="component" value="Unassembled WGS sequence"/>
</dbReference>
<feature type="domain" description="Circularly permuted ATP-grasp type 2" evidence="2">
    <location>
        <begin position="79"/>
        <end position="462"/>
    </location>
</feature>
<proteinExistence type="predicted"/>
<evidence type="ECO:0000259" key="2">
    <source>
        <dbReference type="Pfam" id="PF14403"/>
    </source>
</evidence>
<organism evidence="3 4">
    <name type="scientific">Rivihabitans pingtungensis</name>
    <dbReference type="NCBI Taxonomy" id="1054498"/>
    <lineage>
        <taxon>Bacteria</taxon>
        <taxon>Pseudomonadati</taxon>
        <taxon>Pseudomonadota</taxon>
        <taxon>Betaproteobacteria</taxon>
        <taxon>Neisseriales</taxon>
        <taxon>Aquaspirillaceae</taxon>
        <taxon>Rivihabitans</taxon>
    </lineage>
</organism>
<gene>
    <name evidence="3" type="ORF">DFR34_11642</name>
</gene>
<dbReference type="Pfam" id="PF14403">
    <property type="entry name" value="CP_ATPgrasp_2"/>
    <property type="match status" value="1"/>
</dbReference>
<comment type="caution">
    <text evidence="3">The sequence shown here is derived from an EMBL/GenBank/DDBJ whole genome shotgun (WGS) entry which is preliminary data.</text>
</comment>
<dbReference type="InterPro" id="IPR025841">
    <property type="entry name" value="CP_ATPgrasp_2"/>
</dbReference>
<dbReference type="Gene3D" id="3.40.50.11290">
    <property type="match status" value="1"/>
</dbReference>
<dbReference type="RefSeq" id="WP_110391333.1">
    <property type="nucleotide sequence ID" value="NZ_JAKLKZ010000001.1"/>
</dbReference>
<evidence type="ECO:0000259" key="1">
    <source>
        <dbReference type="Pfam" id="PF04168"/>
    </source>
</evidence>
<feature type="domain" description="DUF403" evidence="1">
    <location>
        <begin position="512"/>
        <end position="825"/>
    </location>
</feature>
<name>A0A318KMI7_9NEIS</name>
<dbReference type="PANTHER" id="PTHR34595">
    <property type="entry name" value="BLR5612 PROTEIN"/>
    <property type="match status" value="1"/>
</dbReference>
<protein>
    <submittedName>
        <fullName evidence="3">Putative circularly permuted ATP-grasp superfamily protein</fullName>
    </submittedName>
</protein>
<keyword evidence="4" id="KW-1185">Reference proteome</keyword>
<dbReference type="InterPro" id="IPR007296">
    <property type="entry name" value="DUF403"/>
</dbReference>